<dbReference type="Proteomes" id="UP000298030">
    <property type="component" value="Unassembled WGS sequence"/>
</dbReference>
<accession>A0A4Y7SFN3</accession>
<evidence type="ECO:0000313" key="1">
    <source>
        <dbReference type="EMBL" id="TEB20503.1"/>
    </source>
</evidence>
<comment type="caution">
    <text evidence="1">The sequence shown here is derived from an EMBL/GenBank/DDBJ whole genome shotgun (WGS) entry which is preliminary data.</text>
</comment>
<protein>
    <submittedName>
        <fullName evidence="1">Uncharacterized protein</fullName>
    </submittedName>
</protein>
<dbReference type="EMBL" id="QPFP01000137">
    <property type="protein sequence ID" value="TEB20503.1"/>
    <property type="molecule type" value="Genomic_DNA"/>
</dbReference>
<dbReference type="AlphaFoldDB" id="A0A4Y7SFN3"/>
<dbReference type="OrthoDB" id="2669721at2759"/>
<name>A0A4Y7SFN3_COPMI</name>
<evidence type="ECO:0000313" key="2">
    <source>
        <dbReference type="Proteomes" id="UP000298030"/>
    </source>
</evidence>
<sequence>HQGYFGCRHWCPIPGRRFDAKSNTYYPALLKPHSQLTHESNHPDINLKALLDTTSQARVNDYEEKLQIVLESRTMAQYL</sequence>
<organism evidence="1 2">
    <name type="scientific">Coprinellus micaceus</name>
    <name type="common">Glistening ink-cap mushroom</name>
    <name type="synonym">Coprinus micaceus</name>
    <dbReference type="NCBI Taxonomy" id="71717"/>
    <lineage>
        <taxon>Eukaryota</taxon>
        <taxon>Fungi</taxon>
        <taxon>Dikarya</taxon>
        <taxon>Basidiomycota</taxon>
        <taxon>Agaricomycotina</taxon>
        <taxon>Agaricomycetes</taxon>
        <taxon>Agaricomycetidae</taxon>
        <taxon>Agaricales</taxon>
        <taxon>Agaricineae</taxon>
        <taxon>Psathyrellaceae</taxon>
        <taxon>Coprinellus</taxon>
    </lineage>
</organism>
<feature type="non-terminal residue" evidence="1">
    <location>
        <position position="79"/>
    </location>
</feature>
<feature type="non-terminal residue" evidence="1">
    <location>
        <position position="1"/>
    </location>
</feature>
<reference evidence="1 2" key="1">
    <citation type="journal article" date="2019" name="Nat. Ecol. Evol.">
        <title>Megaphylogeny resolves global patterns of mushroom evolution.</title>
        <authorList>
            <person name="Varga T."/>
            <person name="Krizsan K."/>
            <person name="Foldi C."/>
            <person name="Dima B."/>
            <person name="Sanchez-Garcia M."/>
            <person name="Sanchez-Ramirez S."/>
            <person name="Szollosi G.J."/>
            <person name="Szarkandi J.G."/>
            <person name="Papp V."/>
            <person name="Albert L."/>
            <person name="Andreopoulos W."/>
            <person name="Angelini C."/>
            <person name="Antonin V."/>
            <person name="Barry K.W."/>
            <person name="Bougher N.L."/>
            <person name="Buchanan P."/>
            <person name="Buyck B."/>
            <person name="Bense V."/>
            <person name="Catcheside P."/>
            <person name="Chovatia M."/>
            <person name="Cooper J."/>
            <person name="Damon W."/>
            <person name="Desjardin D."/>
            <person name="Finy P."/>
            <person name="Geml J."/>
            <person name="Haridas S."/>
            <person name="Hughes K."/>
            <person name="Justo A."/>
            <person name="Karasinski D."/>
            <person name="Kautmanova I."/>
            <person name="Kiss B."/>
            <person name="Kocsube S."/>
            <person name="Kotiranta H."/>
            <person name="LaButti K.M."/>
            <person name="Lechner B.E."/>
            <person name="Liimatainen K."/>
            <person name="Lipzen A."/>
            <person name="Lukacs Z."/>
            <person name="Mihaltcheva S."/>
            <person name="Morgado L.N."/>
            <person name="Niskanen T."/>
            <person name="Noordeloos M.E."/>
            <person name="Ohm R.A."/>
            <person name="Ortiz-Santana B."/>
            <person name="Ovrebo C."/>
            <person name="Racz N."/>
            <person name="Riley R."/>
            <person name="Savchenko A."/>
            <person name="Shiryaev A."/>
            <person name="Soop K."/>
            <person name="Spirin V."/>
            <person name="Szebenyi C."/>
            <person name="Tomsovsky M."/>
            <person name="Tulloss R.E."/>
            <person name="Uehling J."/>
            <person name="Grigoriev I.V."/>
            <person name="Vagvolgyi C."/>
            <person name="Papp T."/>
            <person name="Martin F.M."/>
            <person name="Miettinen O."/>
            <person name="Hibbett D.S."/>
            <person name="Nagy L.G."/>
        </authorList>
    </citation>
    <scope>NUCLEOTIDE SEQUENCE [LARGE SCALE GENOMIC DNA]</scope>
    <source>
        <strain evidence="1 2">FP101781</strain>
    </source>
</reference>
<proteinExistence type="predicted"/>
<gene>
    <name evidence="1" type="ORF">FA13DRAFT_1590660</name>
</gene>
<keyword evidence="2" id="KW-1185">Reference proteome</keyword>